<reference evidence="2" key="1">
    <citation type="journal article" date="2021" name="Front. Microbiol.">
        <title>Genomic Analysis of the 1-Aminocyclopropane-1-Carboxylate Deaminase-Producing Pseudomonas thivervalensis SC5 Reveals Its Multifaceted Roles in Soil and in Beneficial Interactions With Plants.</title>
        <authorList>
            <person name="Nascimento F.X."/>
            <person name="Uron P."/>
            <person name="Glick B.R."/>
            <person name="Giachini A."/>
            <person name="Rossi M.J."/>
        </authorList>
    </citation>
    <scope>NUCLEOTIDE SEQUENCE [LARGE SCALE GENOMIC DNA]</scope>
    <source>
        <strain evidence="2">PLM3</strain>
    </source>
</reference>
<dbReference type="EMBL" id="CP022202">
    <property type="protein sequence ID" value="AXA63933.1"/>
    <property type="molecule type" value="Genomic_DNA"/>
</dbReference>
<dbReference type="Proteomes" id="UP000251666">
    <property type="component" value="Chromosome"/>
</dbReference>
<accession>A0A2Z5A153</accession>
<evidence type="ECO:0000313" key="2">
    <source>
        <dbReference type="Proteomes" id="UP000251666"/>
    </source>
</evidence>
<sequence length="136" mass="15625">MQFRDFVFGHIEVEVEGRAYDLHNFYAASAINYVALERTLTLRFTRHPEDWVPPEEARQITVTFHEVSYFRAEGRDPDLAEDDCVLHAIGTVEPDAETESFYLSDNIPADQHLVVCFASGLTLRIQAEEARCEIDF</sequence>
<name>A0A2Z5A153_9PSED</name>
<keyword evidence="2" id="KW-1185">Reference proteome</keyword>
<protein>
    <recommendedName>
        <fullName evidence="3">Immunity protein 50</fullName>
    </recommendedName>
</protein>
<organism evidence="1 2">
    <name type="scientific">Pseudomonas thivervalensis</name>
    <dbReference type="NCBI Taxonomy" id="86265"/>
    <lineage>
        <taxon>Bacteria</taxon>
        <taxon>Pseudomonadati</taxon>
        <taxon>Pseudomonadota</taxon>
        <taxon>Gammaproteobacteria</taxon>
        <taxon>Pseudomonadales</taxon>
        <taxon>Pseudomonadaceae</taxon>
        <taxon>Pseudomonas</taxon>
    </lineage>
</organism>
<gene>
    <name evidence="1" type="ORF">CEQ51_28960</name>
</gene>
<dbReference type="KEGG" id="pthv:CE140_28965"/>
<dbReference type="RefSeq" id="WP_208666079.1">
    <property type="nucleotide sequence ID" value="NZ_CP022201.1"/>
</dbReference>
<dbReference type="AlphaFoldDB" id="A0A2Z5A153"/>
<proteinExistence type="predicted"/>
<evidence type="ECO:0000313" key="1">
    <source>
        <dbReference type="EMBL" id="AXA63933.1"/>
    </source>
</evidence>
<evidence type="ECO:0008006" key="3">
    <source>
        <dbReference type="Google" id="ProtNLM"/>
    </source>
</evidence>